<dbReference type="AlphaFoldDB" id="A0AAU7QS81"/>
<dbReference type="InterPro" id="IPR023584">
    <property type="entry name" value="Ribosome_recyc_fac_dom"/>
</dbReference>
<reference evidence="2" key="1">
    <citation type="submission" date="2024-06" db="EMBL/GenBank/DDBJ databases">
        <title>Diversity, functionality, and evolutionary history of bacterial symbionts in false click beetles (Coleoptera, Throscidae).</title>
        <authorList>
            <person name="Wierz J.C."/>
            <person name="Malm H."/>
            <person name="Kaltenpoth M."/>
            <person name="Engl T."/>
        </authorList>
    </citation>
    <scope>NUCLEOTIDE SEQUENCE</scope>
    <source>
        <strain evidence="2">Tcar</strain>
    </source>
</reference>
<sequence>MLNVIKNKFKNVLLIFNKEIKNKIFLNTINLNLFNNIKINYNNKIFNLNKLSNIKIINRNIIHIIPYIPNIIKKIEYEIYKFNMYFNIINKKKYLLLIIKSITYDVKKKIIINLKNICNNFFIKLKILREKLIKKYKKTILNKDNLNLIIKNINFYFLKIKKKINKLFIFYKNNI</sequence>
<dbReference type="SUPFAM" id="SSF55194">
    <property type="entry name" value="Ribosome recycling factor, RRF"/>
    <property type="match status" value="1"/>
</dbReference>
<evidence type="ECO:0000259" key="1">
    <source>
        <dbReference type="Pfam" id="PF01765"/>
    </source>
</evidence>
<protein>
    <submittedName>
        <fullName evidence="2">Ribosome recycling factor</fullName>
    </submittedName>
</protein>
<proteinExistence type="predicted"/>
<organism evidence="2">
    <name type="scientific">Candidatus Shikimatogenerans sp. Tcar</name>
    <dbReference type="NCBI Taxonomy" id="3158565"/>
    <lineage>
        <taxon>Bacteria</taxon>
        <taxon>Pseudomonadati</taxon>
        <taxon>Bacteroidota</taxon>
        <taxon>Flavobacteriia</taxon>
        <taxon>Flavobacteriales</taxon>
        <taxon>Candidatus Shikimatogenerans</taxon>
    </lineage>
</organism>
<gene>
    <name evidence="2" type="ORF">ABNO60_00115</name>
</gene>
<accession>A0AAU7QS81</accession>
<dbReference type="Gene3D" id="3.30.1360.40">
    <property type="match status" value="1"/>
</dbReference>
<dbReference type="InterPro" id="IPR036191">
    <property type="entry name" value="RRF_sf"/>
</dbReference>
<name>A0AAU7QS81_9FLAO</name>
<dbReference type="Pfam" id="PF01765">
    <property type="entry name" value="RRF"/>
    <property type="match status" value="1"/>
</dbReference>
<dbReference type="EMBL" id="CP157896">
    <property type="protein sequence ID" value="XBT18713.1"/>
    <property type="molecule type" value="Genomic_DNA"/>
</dbReference>
<evidence type="ECO:0000313" key="2">
    <source>
        <dbReference type="EMBL" id="XBT18713.1"/>
    </source>
</evidence>
<dbReference type="Gene3D" id="1.10.132.20">
    <property type="entry name" value="Ribosome-recycling factor"/>
    <property type="match status" value="1"/>
</dbReference>
<feature type="domain" description="Ribosome recycling factor" evidence="1">
    <location>
        <begin position="22"/>
        <end position="168"/>
    </location>
</feature>